<keyword evidence="6 12" id="KW-1133">Transmembrane helix</keyword>
<feature type="transmembrane region" description="Helical" evidence="12">
    <location>
        <begin position="126"/>
        <end position="146"/>
    </location>
</feature>
<evidence type="ECO:0000256" key="4">
    <source>
        <dbReference type="ARBA" id="ARBA00022475"/>
    </source>
</evidence>
<evidence type="ECO:0000313" key="14">
    <source>
        <dbReference type="EMBL" id="MBT2991037.1"/>
    </source>
</evidence>
<keyword evidence="11" id="KW-0175">Coiled coil</keyword>
<evidence type="ECO:0000256" key="12">
    <source>
        <dbReference type="SAM" id="Phobius"/>
    </source>
</evidence>
<feature type="transmembrane region" description="Helical" evidence="12">
    <location>
        <begin position="98"/>
        <end position="120"/>
    </location>
</feature>
<feature type="transmembrane region" description="Helical" evidence="12">
    <location>
        <begin position="283"/>
        <end position="301"/>
    </location>
</feature>
<feature type="transmembrane region" description="Helical" evidence="12">
    <location>
        <begin position="251"/>
        <end position="271"/>
    </location>
</feature>
<dbReference type="EMBL" id="JAHHGM010000026">
    <property type="protein sequence ID" value="MBT2991037.1"/>
    <property type="molecule type" value="Genomic_DNA"/>
</dbReference>
<feature type="transmembrane region" description="Helical" evidence="12">
    <location>
        <begin position="32"/>
        <end position="49"/>
    </location>
</feature>
<feature type="transmembrane region" description="Helical" evidence="12">
    <location>
        <begin position="198"/>
        <end position="216"/>
    </location>
</feature>
<evidence type="ECO:0000256" key="9">
    <source>
        <dbReference type="ARBA" id="ARBA00023136"/>
    </source>
</evidence>
<feature type="transmembrane region" description="Helical" evidence="12">
    <location>
        <begin position="387"/>
        <end position="410"/>
    </location>
</feature>
<dbReference type="GO" id="GO:0051453">
    <property type="term" value="P:regulation of intracellular pH"/>
    <property type="evidence" value="ECO:0007669"/>
    <property type="project" value="TreeGrafter"/>
</dbReference>
<protein>
    <submittedName>
        <fullName evidence="14">Sodium:proton antiporter</fullName>
    </submittedName>
</protein>
<evidence type="ECO:0000256" key="11">
    <source>
        <dbReference type="SAM" id="Coils"/>
    </source>
</evidence>
<sequence length="691" mass="76384">MEHEAFVTTVMAVVALLFLAAVSAVITRRIHFPYTIGLVVIGVAVAFIADDYPMLSHALDAFKLEPVMIMFLFIPILIFESAFNMDVPLLMRNLVPSLTLAGPGLLISTALIGTLIHLLTPLPIESALIFGCLISATDPVAVIALFKEVGAPKRLTILMEGESVFNDATAIVTFQIILAVIASGILDVETITGGVVDFFMVFFGGLLVGLLFGWLLVQAIPLIGNQPLVHITLTLVTAYAAFIVADHYLHTSGIMAVLSAGLTIGYYTPTLYKQKVHDYLEMFWEDAAFVANSLIFLMLGLSEKVFIAHTHSNPEGLLYPVLIAIAVVLFVRFLVVNSLVPLLNRVPGTKPIGYPYRMVLSWGGLRGAVAIALAMSLPKHFPYRWQIIDFTFGVTLFTLLVNGTTMSLLIRRLELHKPSPLLAYLSAYGRVEAARNVLARLKAFKPVMPLNDELRAHVTGNHQRELENSEAQLEALRADLAGNRIKRRKLLWLQTFAVQRRTCLRRFEDGLLSRRGQQALETDLKNKHVGIDSETGPMVEDQRLPSDRRLGLGLIQNLQRVLPGIPYFARFQTRRNDALTEESLAVVAGSAAVIAEMAHLAEFSGADDEDVEECRRYYTHLEQMGRSRLDQLGDAYNGSGVGISERMLQRLVQDARKDVVANLEHTGELPLEVAHELRNDFEEARVEAKGS</sequence>
<comment type="caution">
    <text evidence="14">The sequence shown here is derived from an EMBL/GenBank/DDBJ whole genome shotgun (WGS) entry which is preliminary data.</text>
</comment>
<dbReference type="Gene3D" id="6.10.140.1330">
    <property type="match status" value="1"/>
</dbReference>
<comment type="subcellular location">
    <subcellularLocation>
        <location evidence="1">Cell membrane</location>
        <topology evidence="1">Multi-pass membrane protein</topology>
    </subcellularLocation>
</comment>
<evidence type="ECO:0000256" key="5">
    <source>
        <dbReference type="ARBA" id="ARBA00022692"/>
    </source>
</evidence>
<keyword evidence="9 12" id="KW-0472">Membrane</keyword>
<organism evidence="14 15">
    <name type="scientific">Candidatus Thiodiazotropha taylori</name>
    <dbReference type="NCBI Taxonomy" id="2792791"/>
    <lineage>
        <taxon>Bacteria</taxon>
        <taxon>Pseudomonadati</taxon>
        <taxon>Pseudomonadota</taxon>
        <taxon>Gammaproteobacteria</taxon>
        <taxon>Chromatiales</taxon>
        <taxon>Sedimenticolaceae</taxon>
        <taxon>Candidatus Thiodiazotropha</taxon>
    </lineage>
</organism>
<dbReference type="InterPro" id="IPR006153">
    <property type="entry name" value="Cation/H_exchanger_TM"/>
</dbReference>
<keyword evidence="7" id="KW-0915">Sodium</keyword>
<reference evidence="14 15" key="1">
    <citation type="submission" date="2021-05" db="EMBL/GenBank/DDBJ databases">
        <title>Genetic and Functional Diversity in Clade A Lucinid endosymbionts from the Bahamas.</title>
        <authorList>
            <person name="Giani N.M."/>
            <person name="Engel A.S."/>
            <person name="Campbell B.J."/>
        </authorList>
    </citation>
    <scope>NUCLEOTIDE SEQUENCE [LARGE SCALE GENOMIC DNA]</scope>
    <source>
        <strain evidence="14">LUC16012Gg_MoonRockCtena</strain>
    </source>
</reference>
<dbReference type="PANTHER" id="PTHR10110:SF86">
    <property type="entry name" value="SODIUM_HYDROGEN EXCHANGER 7"/>
    <property type="match status" value="1"/>
</dbReference>
<name>A0A944QVB0_9GAMM</name>
<feature type="transmembrane region" description="Helical" evidence="12">
    <location>
        <begin position="167"/>
        <end position="186"/>
    </location>
</feature>
<evidence type="ECO:0000256" key="1">
    <source>
        <dbReference type="ARBA" id="ARBA00004651"/>
    </source>
</evidence>
<keyword evidence="4" id="KW-1003">Cell membrane</keyword>
<feature type="transmembrane region" description="Helical" evidence="12">
    <location>
        <begin position="6"/>
        <end position="25"/>
    </location>
</feature>
<keyword evidence="8" id="KW-0406">Ion transport</keyword>
<dbReference type="GO" id="GO:0015386">
    <property type="term" value="F:potassium:proton antiporter activity"/>
    <property type="evidence" value="ECO:0007669"/>
    <property type="project" value="TreeGrafter"/>
</dbReference>
<dbReference type="GO" id="GO:0015385">
    <property type="term" value="F:sodium:proton antiporter activity"/>
    <property type="evidence" value="ECO:0007669"/>
    <property type="project" value="InterPro"/>
</dbReference>
<feature type="transmembrane region" description="Helical" evidence="12">
    <location>
        <begin position="228"/>
        <end position="245"/>
    </location>
</feature>
<feature type="domain" description="Cation/H+ exchanger transmembrane" evidence="13">
    <location>
        <begin position="18"/>
        <end position="410"/>
    </location>
</feature>
<feature type="transmembrane region" description="Helical" evidence="12">
    <location>
        <begin position="69"/>
        <end position="91"/>
    </location>
</feature>
<evidence type="ECO:0000256" key="7">
    <source>
        <dbReference type="ARBA" id="ARBA00023053"/>
    </source>
</evidence>
<dbReference type="InterPro" id="IPR018422">
    <property type="entry name" value="Cation/H_exchanger_CPA1"/>
</dbReference>
<accession>A0A944QVB0</accession>
<feature type="transmembrane region" description="Helical" evidence="12">
    <location>
        <begin position="355"/>
        <end position="375"/>
    </location>
</feature>
<evidence type="ECO:0000256" key="2">
    <source>
        <dbReference type="ARBA" id="ARBA00022448"/>
    </source>
</evidence>
<dbReference type="PANTHER" id="PTHR10110">
    <property type="entry name" value="SODIUM/HYDROGEN EXCHANGER"/>
    <property type="match status" value="1"/>
</dbReference>
<evidence type="ECO:0000313" key="15">
    <source>
        <dbReference type="Proteomes" id="UP000770889"/>
    </source>
</evidence>
<evidence type="ECO:0000256" key="6">
    <source>
        <dbReference type="ARBA" id="ARBA00022989"/>
    </source>
</evidence>
<evidence type="ECO:0000256" key="3">
    <source>
        <dbReference type="ARBA" id="ARBA00022449"/>
    </source>
</evidence>
<evidence type="ECO:0000259" key="13">
    <source>
        <dbReference type="Pfam" id="PF00999"/>
    </source>
</evidence>
<feature type="transmembrane region" description="Helical" evidence="12">
    <location>
        <begin position="321"/>
        <end position="343"/>
    </location>
</feature>
<evidence type="ECO:0000256" key="10">
    <source>
        <dbReference type="ARBA" id="ARBA00023201"/>
    </source>
</evidence>
<dbReference type="Pfam" id="PF00999">
    <property type="entry name" value="Na_H_Exchanger"/>
    <property type="match status" value="1"/>
</dbReference>
<keyword evidence="2" id="KW-0813">Transport</keyword>
<feature type="coiled-coil region" evidence="11">
    <location>
        <begin position="459"/>
        <end position="486"/>
    </location>
</feature>
<keyword evidence="3" id="KW-0050">Antiport</keyword>
<keyword evidence="10" id="KW-0739">Sodium transport</keyword>
<gene>
    <name evidence="14" type="ORF">KME65_18925</name>
</gene>
<dbReference type="AlphaFoldDB" id="A0A944QVB0"/>
<dbReference type="GO" id="GO:0098719">
    <property type="term" value="P:sodium ion import across plasma membrane"/>
    <property type="evidence" value="ECO:0007669"/>
    <property type="project" value="TreeGrafter"/>
</dbReference>
<evidence type="ECO:0000256" key="8">
    <source>
        <dbReference type="ARBA" id="ARBA00023065"/>
    </source>
</evidence>
<proteinExistence type="predicted"/>
<dbReference type="Proteomes" id="UP000770889">
    <property type="component" value="Unassembled WGS sequence"/>
</dbReference>
<dbReference type="GO" id="GO:0005886">
    <property type="term" value="C:plasma membrane"/>
    <property type="evidence" value="ECO:0007669"/>
    <property type="project" value="UniProtKB-SubCell"/>
</dbReference>
<keyword evidence="5 12" id="KW-0812">Transmembrane</keyword>